<keyword evidence="11" id="KW-1185">Reference proteome</keyword>
<dbReference type="STRING" id="4555.K4ALS4"/>
<dbReference type="PROSITE" id="PS50157">
    <property type="entry name" value="ZINC_FINGER_C2H2_2"/>
    <property type="match status" value="2"/>
</dbReference>
<evidence type="ECO:0000256" key="6">
    <source>
        <dbReference type="ARBA" id="ARBA00023163"/>
    </source>
</evidence>
<proteinExistence type="predicted"/>
<keyword evidence="1" id="KW-0479">Metal-binding</keyword>
<dbReference type="Gramene" id="KQK86966">
    <property type="protein sequence ID" value="KQK86966"/>
    <property type="gene ID" value="SETIT_039857mg"/>
</dbReference>
<dbReference type="PANTHER" id="PTHR45988:SF91">
    <property type="entry name" value="ZINC FINGER PROTEIN 1"/>
    <property type="match status" value="1"/>
</dbReference>
<dbReference type="Pfam" id="PF13912">
    <property type="entry name" value="zf-C2H2_6"/>
    <property type="match status" value="2"/>
</dbReference>
<dbReference type="SUPFAM" id="SSF57667">
    <property type="entry name" value="beta-beta-alpha zinc fingers"/>
    <property type="match status" value="1"/>
</dbReference>
<sequence>MICVLTGQIGSGMPGSIEMHPQPTTTTSSHSHPSTTTQPPRSVLTHTSSHIHTLLPQCRRTSTQSSFSFHHRSAQRGQVGLPGFRFASFLLLASPCLPLHVDHDFFVAACPPALPASSTPLHHPPERDEAQPNPTLPHSFAATPPASHPLPPRPHRARRPTSKSETPKQPPLHSLPATARTSRSGQELRSEEENLALCLLMLSRGGNHRVQAPPPVVPAAAPAAAEFKCSVCGKSFSSYQALGGHKTSHRVKLPTPPASAASPAVTVVEAPAPITAIPPPPIEVREPATSSTAASSDGAAASSRVHRCSICHKEFPTGQALGGHKRKHYDGGASAAASTDLLATAAAAETSEVGSSGNGSSAARAFDLNLPAVPEFVFRCGKAGKMWEEDEEVQSPLAFKKPRLLMTA</sequence>
<feature type="compositionally biased region" description="Low complexity" evidence="8">
    <location>
        <begin position="288"/>
        <end position="300"/>
    </location>
</feature>
<reference evidence="11" key="1">
    <citation type="journal article" date="2012" name="Nat. Biotechnol.">
        <title>Reference genome sequence of the model plant Setaria.</title>
        <authorList>
            <person name="Bennetzen J.L."/>
            <person name="Schmutz J."/>
            <person name="Wang H."/>
            <person name="Percifield R."/>
            <person name="Hawkins J."/>
            <person name="Pontaroli A.C."/>
            <person name="Estep M."/>
            <person name="Feng L."/>
            <person name="Vaughn J.N."/>
            <person name="Grimwood J."/>
            <person name="Jenkins J."/>
            <person name="Barry K."/>
            <person name="Lindquist E."/>
            <person name="Hellsten U."/>
            <person name="Deshpande S."/>
            <person name="Wang X."/>
            <person name="Wu X."/>
            <person name="Mitros T."/>
            <person name="Triplett J."/>
            <person name="Yang X."/>
            <person name="Ye C.Y."/>
            <person name="Mauro-Herrera M."/>
            <person name="Wang L."/>
            <person name="Li P."/>
            <person name="Sharma M."/>
            <person name="Sharma R."/>
            <person name="Ronald P.C."/>
            <person name="Panaud O."/>
            <person name="Kellogg E.A."/>
            <person name="Brutnell T.P."/>
            <person name="Doust A.N."/>
            <person name="Tuskan G.A."/>
            <person name="Rokhsar D."/>
            <person name="Devos K.M."/>
        </authorList>
    </citation>
    <scope>NUCLEOTIDE SEQUENCE [LARGE SCALE GENOMIC DNA]</scope>
    <source>
        <strain evidence="11">cv. Yugu1</strain>
    </source>
</reference>
<protein>
    <recommendedName>
        <fullName evidence="9">C2H2-type domain-containing protein</fullName>
    </recommendedName>
</protein>
<evidence type="ECO:0000313" key="11">
    <source>
        <dbReference type="Proteomes" id="UP000004995"/>
    </source>
</evidence>
<accession>K4ALS4</accession>
<keyword evidence="2" id="KW-0677">Repeat</keyword>
<name>K4ALS4_SETIT</name>
<evidence type="ECO:0000256" key="5">
    <source>
        <dbReference type="ARBA" id="ARBA00023015"/>
    </source>
</evidence>
<dbReference type="PROSITE" id="PS00028">
    <property type="entry name" value="ZINC_FINGER_C2H2_1"/>
    <property type="match status" value="2"/>
</dbReference>
<dbReference type="eggNOG" id="KOG1721">
    <property type="taxonomic scope" value="Eukaryota"/>
</dbReference>
<organism evidence="10 11">
    <name type="scientific">Setaria italica</name>
    <name type="common">Foxtail millet</name>
    <name type="synonym">Panicum italicum</name>
    <dbReference type="NCBI Taxonomy" id="4555"/>
    <lineage>
        <taxon>Eukaryota</taxon>
        <taxon>Viridiplantae</taxon>
        <taxon>Streptophyta</taxon>
        <taxon>Embryophyta</taxon>
        <taxon>Tracheophyta</taxon>
        <taxon>Spermatophyta</taxon>
        <taxon>Magnoliopsida</taxon>
        <taxon>Liliopsida</taxon>
        <taxon>Poales</taxon>
        <taxon>Poaceae</taxon>
        <taxon>PACMAD clade</taxon>
        <taxon>Panicoideae</taxon>
        <taxon>Panicodae</taxon>
        <taxon>Paniceae</taxon>
        <taxon>Cenchrinae</taxon>
        <taxon>Setaria</taxon>
    </lineage>
</organism>
<evidence type="ECO:0000313" key="10">
    <source>
        <dbReference type="EnsemblPlants" id="KQK86966"/>
    </source>
</evidence>
<evidence type="ECO:0000256" key="4">
    <source>
        <dbReference type="ARBA" id="ARBA00022833"/>
    </source>
</evidence>
<dbReference type="GO" id="GO:0008270">
    <property type="term" value="F:zinc ion binding"/>
    <property type="evidence" value="ECO:0007669"/>
    <property type="project" value="UniProtKB-KW"/>
</dbReference>
<dbReference type="Proteomes" id="UP000004995">
    <property type="component" value="Unassembled WGS sequence"/>
</dbReference>
<evidence type="ECO:0000256" key="7">
    <source>
        <dbReference type="PROSITE-ProRule" id="PRU00042"/>
    </source>
</evidence>
<dbReference type="InterPro" id="IPR044653">
    <property type="entry name" value="AZF1/2/3-like"/>
</dbReference>
<dbReference type="AlphaFoldDB" id="K4ALS4"/>
<keyword evidence="3 7" id="KW-0863">Zinc-finger</keyword>
<reference evidence="10" key="2">
    <citation type="submission" date="2018-08" db="UniProtKB">
        <authorList>
            <consortium name="EnsemblPlants"/>
        </authorList>
    </citation>
    <scope>IDENTIFICATION</scope>
    <source>
        <strain evidence="10">Yugu1</strain>
    </source>
</reference>
<feature type="region of interest" description="Disordered" evidence="8">
    <location>
        <begin position="278"/>
        <end position="300"/>
    </location>
</feature>
<evidence type="ECO:0000256" key="1">
    <source>
        <dbReference type="ARBA" id="ARBA00022723"/>
    </source>
</evidence>
<evidence type="ECO:0000256" key="2">
    <source>
        <dbReference type="ARBA" id="ARBA00022737"/>
    </source>
</evidence>
<evidence type="ECO:0000256" key="8">
    <source>
        <dbReference type="SAM" id="MobiDB-lite"/>
    </source>
</evidence>
<dbReference type="EMBL" id="AGNK02005357">
    <property type="status" value="NOT_ANNOTATED_CDS"/>
    <property type="molecule type" value="Genomic_DNA"/>
</dbReference>
<dbReference type="HOGENOM" id="CLU_675117_0_0_1"/>
<keyword evidence="5" id="KW-0805">Transcription regulation</keyword>
<feature type="region of interest" description="Disordered" evidence="8">
    <location>
        <begin position="9"/>
        <end position="48"/>
    </location>
</feature>
<feature type="region of interest" description="Disordered" evidence="8">
    <location>
        <begin position="118"/>
        <end position="189"/>
    </location>
</feature>
<feature type="domain" description="C2H2-type" evidence="9">
    <location>
        <begin position="306"/>
        <end position="328"/>
    </location>
</feature>
<dbReference type="GO" id="GO:0006355">
    <property type="term" value="P:regulation of DNA-templated transcription"/>
    <property type="evidence" value="ECO:0000318"/>
    <property type="project" value="GO_Central"/>
</dbReference>
<dbReference type="Gene3D" id="3.30.160.60">
    <property type="entry name" value="Classic Zinc Finger"/>
    <property type="match status" value="1"/>
</dbReference>
<keyword evidence="4" id="KW-0862">Zinc</keyword>
<dbReference type="InterPro" id="IPR036236">
    <property type="entry name" value="Znf_C2H2_sf"/>
</dbReference>
<dbReference type="EMBL" id="AGNK02005356">
    <property type="status" value="NOT_ANNOTATED_CDS"/>
    <property type="molecule type" value="Genomic_DNA"/>
</dbReference>
<dbReference type="EnsemblPlants" id="KQK86966">
    <property type="protein sequence ID" value="KQK86966"/>
    <property type="gene ID" value="SETIT_039857mg"/>
</dbReference>
<dbReference type="PANTHER" id="PTHR45988">
    <property type="entry name" value="C2H2 TYPE ZINC FINGER TRANSCRIPTION FACTOR FAMILY-RELATED"/>
    <property type="match status" value="1"/>
</dbReference>
<keyword evidence="6" id="KW-0804">Transcription</keyword>
<feature type="compositionally biased region" description="Low complexity" evidence="8">
    <location>
        <begin position="20"/>
        <end position="40"/>
    </location>
</feature>
<dbReference type="GO" id="GO:0000976">
    <property type="term" value="F:transcription cis-regulatory region binding"/>
    <property type="evidence" value="ECO:0000318"/>
    <property type="project" value="GO_Central"/>
</dbReference>
<dbReference type="GO" id="GO:0003700">
    <property type="term" value="F:DNA-binding transcription factor activity"/>
    <property type="evidence" value="ECO:0000318"/>
    <property type="project" value="GO_Central"/>
</dbReference>
<dbReference type="InParanoid" id="K4ALS4"/>
<dbReference type="InterPro" id="IPR013087">
    <property type="entry name" value="Znf_C2H2_type"/>
</dbReference>
<evidence type="ECO:0000259" key="9">
    <source>
        <dbReference type="PROSITE" id="PS50157"/>
    </source>
</evidence>
<evidence type="ECO:0000256" key="3">
    <source>
        <dbReference type="ARBA" id="ARBA00022771"/>
    </source>
</evidence>
<feature type="domain" description="C2H2-type" evidence="9">
    <location>
        <begin position="227"/>
        <end position="254"/>
    </location>
</feature>
<dbReference type="SMART" id="SM00355">
    <property type="entry name" value="ZnF_C2H2"/>
    <property type="match status" value="2"/>
</dbReference>
<dbReference type="GO" id="GO:0005634">
    <property type="term" value="C:nucleus"/>
    <property type="evidence" value="ECO:0000318"/>
    <property type="project" value="GO_Central"/>
</dbReference>